<evidence type="ECO:0000313" key="8">
    <source>
        <dbReference type="Proteomes" id="UP000887561"/>
    </source>
</evidence>
<dbReference type="InterPro" id="IPR059164">
    <property type="entry name" value="HAT_PRP39_C"/>
</dbReference>
<feature type="region of interest" description="Disordered" evidence="7">
    <location>
        <begin position="629"/>
        <end position="649"/>
    </location>
</feature>
<organism evidence="8 9">
    <name type="scientific">Meloidogyne javanica</name>
    <name type="common">Root-knot nematode worm</name>
    <dbReference type="NCBI Taxonomy" id="6303"/>
    <lineage>
        <taxon>Eukaryota</taxon>
        <taxon>Metazoa</taxon>
        <taxon>Ecdysozoa</taxon>
        <taxon>Nematoda</taxon>
        <taxon>Chromadorea</taxon>
        <taxon>Rhabditida</taxon>
        <taxon>Tylenchina</taxon>
        <taxon>Tylenchomorpha</taxon>
        <taxon>Tylenchoidea</taxon>
        <taxon>Meloidogynidae</taxon>
        <taxon>Meloidogyninae</taxon>
        <taxon>Meloidogyne</taxon>
        <taxon>Meloidogyne incognita group</taxon>
    </lineage>
</organism>
<dbReference type="SMART" id="SM00386">
    <property type="entry name" value="HAT"/>
    <property type="match status" value="8"/>
</dbReference>
<dbReference type="Proteomes" id="UP000887561">
    <property type="component" value="Unplaced"/>
</dbReference>
<keyword evidence="2" id="KW-0507">mRNA processing</keyword>
<proteinExistence type="inferred from homology"/>
<dbReference type="Pfam" id="PF23241">
    <property type="entry name" value="HAT_PRP39_C"/>
    <property type="match status" value="1"/>
</dbReference>
<protein>
    <submittedName>
        <fullName evidence="9">Pre-mRNA-processing factor 39</fullName>
    </submittedName>
</protein>
<dbReference type="InterPro" id="IPR011990">
    <property type="entry name" value="TPR-like_helical_dom_sf"/>
</dbReference>
<dbReference type="GO" id="GO:0000395">
    <property type="term" value="P:mRNA 5'-splice site recognition"/>
    <property type="evidence" value="ECO:0007669"/>
    <property type="project" value="TreeGrafter"/>
</dbReference>
<evidence type="ECO:0000256" key="5">
    <source>
        <dbReference type="ARBA" id="ARBA00023242"/>
    </source>
</evidence>
<dbReference type="InterPro" id="IPR003107">
    <property type="entry name" value="HAT"/>
</dbReference>
<dbReference type="SUPFAM" id="SSF48452">
    <property type="entry name" value="TPR-like"/>
    <property type="match status" value="2"/>
</dbReference>
<dbReference type="PANTHER" id="PTHR17204:SF5">
    <property type="entry name" value="PRE-MRNA-PROCESSING FACTOR 39"/>
    <property type="match status" value="1"/>
</dbReference>
<evidence type="ECO:0000256" key="3">
    <source>
        <dbReference type="ARBA" id="ARBA00022737"/>
    </source>
</evidence>
<dbReference type="PANTHER" id="PTHR17204">
    <property type="entry name" value="PRE-MRNA PROCESSING PROTEIN PRP39-RELATED"/>
    <property type="match status" value="1"/>
</dbReference>
<evidence type="ECO:0000313" key="9">
    <source>
        <dbReference type="WBParaSite" id="scaffold1798_cov239.g3666"/>
    </source>
</evidence>
<keyword evidence="4" id="KW-0508">mRNA splicing</keyword>
<dbReference type="GO" id="GO:0005685">
    <property type="term" value="C:U1 snRNP"/>
    <property type="evidence" value="ECO:0007669"/>
    <property type="project" value="TreeGrafter"/>
</dbReference>
<accession>A0A915LW44</accession>
<evidence type="ECO:0000256" key="6">
    <source>
        <dbReference type="ARBA" id="ARBA00038019"/>
    </source>
</evidence>
<keyword evidence="5" id="KW-0539">Nucleus</keyword>
<keyword evidence="8" id="KW-1185">Reference proteome</keyword>
<comment type="similarity">
    <text evidence="6">Belongs to the PRP39 family.</text>
</comment>
<dbReference type="FunFam" id="1.25.40.10:FF:000091">
    <property type="entry name" value="Pre-mRNA-processing factor 39"/>
    <property type="match status" value="1"/>
</dbReference>
<evidence type="ECO:0000256" key="1">
    <source>
        <dbReference type="ARBA" id="ARBA00004123"/>
    </source>
</evidence>
<dbReference type="Pfam" id="PF23240">
    <property type="entry name" value="HAT_PRP39_N"/>
    <property type="match status" value="1"/>
</dbReference>
<dbReference type="Gene3D" id="1.25.40.10">
    <property type="entry name" value="Tetratricopeptide repeat domain"/>
    <property type="match status" value="2"/>
</dbReference>
<evidence type="ECO:0000256" key="7">
    <source>
        <dbReference type="SAM" id="MobiDB-lite"/>
    </source>
</evidence>
<dbReference type="AlphaFoldDB" id="A0A915LW44"/>
<dbReference type="WBParaSite" id="scaffold1798_cov239.g3666">
    <property type="protein sequence ID" value="scaffold1798_cov239.g3666"/>
    <property type="gene ID" value="scaffold1798_cov239.g3666"/>
</dbReference>
<dbReference type="GO" id="GO:0030627">
    <property type="term" value="F:pre-mRNA 5'-splice site binding"/>
    <property type="evidence" value="ECO:0007669"/>
    <property type="project" value="TreeGrafter"/>
</dbReference>
<name>A0A915LW44_MELJA</name>
<keyword evidence="3" id="KW-0677">Repeat</keyword>
<dbReference type="GO" id="GO:0071004">
    <property type="term" value="C:U2-type prespliceosome"/>
    <property type="evidence" value="ECO:0007669"/>
    <property type="project" value="TreeGrafter"/>
</dbReference>
<evidence type="ECO:0000256" key="2">
    <source>
        <dbReference type="ARBA" id="ARBA00022664"/>
    </source>
</evidence>
<reference evidence="9" key="1">
    <citation type="submission" date="2022-11" db="UniProtKB">
        <authorList>
            <consortium name="WormBaseParasite"/>
        </authorList>
    </citation>
    <scope>IDENTIFICATION</scope>
</reference>
<sequence>MYPQTFCKNTDNHGKKAALSFFRQPINFVDMNGQPAYRNIGQNVDLNHDALGGDSLERLMMKDALRAVKDNQYDFDAWTRLLKIVEKVNDEKASRDAYDGFLRRYPYCYGYWKKYADFERNNKHYEKCLTVYERGLEAIPLSVDLWLSYIAYVKEIAQGQRQATAKIRDVYTRALEACGLEFRSDKLWVEFIDWEISNGEFDKAMILFDVLISTPIALFASHFEKFKQFVNSQEPDRILTSEEYNAITDLIYPKIKDSLDGEPLFFMEEYEDDSIPIDGENIEEVQPKTVRRRKHNEHALKAFREEIINRKHQLYLENEREVSIRWVYENAIKRPYFHVKPLERDQLRNWYSYLDFEIRTGKKTRILFLFERCMIACANYEEMWIKYANYLEQLEDLASARAIYKRATGIHCPRKPGIHLAYSAFEEKLGDIETSEAILTEFDRRHPDYISIHLRLISIERRKANKNGNPDYSSLVAKYERLIQDSPSKKVASFWALKLARFHTRFRHDRKLAKKVLKEAISKDKDNVQLYLQLVDLAYSSSHSRDSEIIAAFDTAVDSKDLGLEERYQFSLRKMEFLEEMSGDISRLHQHIEKHLALEKTFDTPPQMTIFHGKRVPLFKETLHQQLVDQKHLKEEEPPEKRPKTKIMD</sequence>
<dbReference type="GO" id="GO:0000243">
    <property type="term" value="C:commitment complex"/>
    <property type="evidence" value="ECO:0007669"/>
    <property type="project" value="TreeGrafter"/>
</dbReference>
<comment type="subcellular location">
    <subcellularLocation>
        <location evidence="1">Nucleus</location>
    </subcellularLocation>
</comment>
<evidence type="ECO:0000256" key="4">
    <source>
        <dbReference type="ARBA" id="ARBA00023187"/>
    </source>
</evidence>